<evidence type="ECO:0000256" key="1">
    <source>
        <dbReference type="SAM" id="SignalP"/>
    </source>
</evidence>
<dbReference type="SMART" id="SM00935">
    <property type="entry name" value="OmpH"/>
    <property type="match status" value="1"/>
</dbReference>
<dbReference type="InterPro" id="IPR024930">
    <property type="entry name" value="Skp_dom_sf"/>
</dbReference>
<dbReference type="SUPFAM" id="SSF111384">
    <property type="entry name" value="OmpH-like"/>
    <property type="match status" value="1"/>
</dbReference>
<keyword evidence="1" id="KW-0732">Signal</keyword>
<accession>A0A5B9QDJ7</accession>
<keyword evidence="3" id="KW-1185">Reference proteome</keyword>
<dbReference type="EMBL" id="CP042913">
    <property type="protein sequence ID" value="QEG35016.1"/>
    <property type="molecule type" value="Genomic_DNA"/>
</dbReference>
<dbReference type="OrthoDB" id="273168at2"/>
<evidence type="ECO:0000313" key="2">
    <source>
        <dbReference type="EMBL" id="QEG35016.1"/>
    </source>
</evidence>
<dbReference type="KEGG" id="bgok:Pr1d_23060"/>
<organism evidence="2 3">
    <name type="scientific">Bythopirellula goksoeyrii</name>
    <dbReference type="NCBI Taxonomy" id="1400387"/>
    <lineage>
        <taxon>Bacteria</taxon>
        <taxon>Pseudomonadati</taxon>
        <taxon>Planctomycetota</taxon>
        <taxon>Planctomycetia</taxon>
        <taxon>Pirellulales</taxon>
        <taxon>Lacipirellulaceae</taxon>
        <taxon>Bythopirellula</taxon>
    </lineage>
</organism>
<dbReference type="Gene3D" id="3.30.910.20">
    <property type="entry name" value="Skp domain"/>
    <property type="match status" value="1"/>
</dbReference>
<feature type="chain" id="PRO_5022682924" evidence="1">
    <location>
        <begin position="24"/>
        <end position="211"/>
    </location>
</feature>
<dbReference type="InterPro" id="IPR005632">
    <property type="entry name" value="Chaperone_Skp"/>
</dbReference>
<reference evidence="2 3" key="1">
    <citation type="submission" date="2019-08" db="EMBL/GenBank/DDBJ databases">
        <title>Deep-cultivation of Planctomycetes and their phenomic and genomic characterization uncovers novel biology.</title>
        <authorList>
            <person name="Wiegand S."/>
            <person name="Jogler M."/>
            <person name="Boedeker C."/>
            <person name="Pinto D."/>
            <person name="Vollmers J."/>
            <person name="Rivas-Marin E."/>
            <person name="Kohn T."/>
            <person name="Peeters S.H."/>
            <person name="Heuer A."/>
            <person name="Rast P."/>
            <person name="Oberbeckmann S."/>
            <person name="Bunk B."/>
            <person name="Jeske O."/>
            <person name="Meyerdierks A."/>
            <person name="Storesund J.E."/>
            <person name="Kallscheuer N."/>
            <person name="Luecker S."/>
            <person name="Lage O.M."/>
            <person name="Pohl T."/>
            <person name="Merkel B.J."/>
            <person name="Hornburger P."/>
            <person name="Mueller R.-W."/>
            <person name="Bruemmer F."/>
            <person name="Labrenz M."/>
            <person name="Spormann A.M."/>
            <person name="Op den Camp H."/>
            <person name="Overmann J."/>
            <person name="Amann R."/>
            <person name="Jetten M.S.M."/>
            <person name="Mascher T."/>
            <person name="Medema M.H."/>
            <person name="Devos D.P."/>
            <person name="Kaster A.-K."/>
            <person name="Ovreas L."/>
            <person name="Rohde M."/>
            <person name="Galperin M.Y."/>
            <person name="Jogler C."/>
        </authorList>
    </citation>
    <scope>NUCLEOTIDE SEQUENCE [LARGE SCALE GENOMIC DNA]</scope>
    <source>
        <strain evidence="2 3">Pr1d</strain>
    </source>
</reference>
<dbReference type="RefSeq" id="WP_148073580.1">
    <property type="nucleotide sequence ID" value="NZ_CP042913.1"/>
</dbReference>
<dbReference type="Pfam" id="PF03938">
    <property type="entry name" value="OmpH"/>
    <property type="match status" value="1"/>
</dbReference>
<name>A0A5B9QDJ7_9BACT</name>
<gene>
    <name evidence="2" type="ORF">Pr1d_23060</name>
</gene>
<dbReference type="Proteomes" id="UP000323917">
    <property type="component" value="Chromosome"/>
</dbReference>
<sequence length="211" mass="23454" precursor="true">MKALYLFSIVSLSLAALSNQAMSQEAGPSANSARYGYGVVDVTYIFKHYQRFTTSMDNMKKAMESADGQLKSERDTIAEKEQVRTQYNPGAPEFKQIDEEIARLKAEFQLKAGKIRRDFLEREAQVYYSTYQEVSNAVQYYAQQHNIGMVLRFNGDAIDPNNREDILRAINKPVVFQNNVDITPDILALLNRGGTPGGTLPAASAGGGTLK</sequence>
<protein>
    <submittedName>
        <fullName evidence="2">Outer membrane protein (OmpH-like)</fullName>
    </submittedName>
</protein>
<evidence type="ECO:0000313" key="3">
    <source>
        <dbReference type="Proteomes" id="UP000323917"/>
    </source>
</evidence>
<feature type="signal peptide" evidence="1">
    <location>
        <begin position="1"/>
        <end position="23"/>
    </location>
</feature>
<dbReference type="GO" id="GO:0051082">
    <property type="term" value="F:unfolded protein binding"/>
    <property type="evidence" value="ECO:0007669"/>
    <property type="project" value="InterPro"/>
</dbReference>
<proteinExistence type="predicted"/>
<dbReference type="AlphaFoldDB" id="A0A5B9QDJ7"/>